<dbReference type="Pfam" id="PF01353">
    <property type="entry name" value="GFP"/>
    <property type="match status" value="1"/>
</dbReference>
<keyword evidence="4" id="KW-0599">Photoprotein</keyword>
<gene>
    <name evidence="5" type="ORF">PLOB_00025812</name>
</gene>
<organism evidence="5 6">
    <name type="scientific">Porites lobata</name>
    <dbReference type="NCBI Taxonomy" id="104759"/>
    <lineage>
        <taxon>Eukaryota</taxon>
        <taxon>Metazoa</taxon>
        <taxon>Cnidaria</taxon>
        <taxon>Anthozoa</taxon>
        <taxon>Hexacorallia</taxon>
        <taxon>Scleractinia</taxon>
        <taxon>Fungiina</taxon>
        <taxon>Poritidae</taxon>
        <taxon>Porites</taxon>
    </lineage>
</organism>
<dbReference type="InterPro" id="IPR009017">
    <property type="entry name" value="GFP"/>
</dbReference>
<evidence type="ECO:0000313" key="6">
    <source>
        <dbReference type="Proteomes" id="UP001159405"/>
    </source>
</evidence>
<keyword evidence="6" id="KW-1185">Reference proteome</keyword>
<keyword evidence="2" id="KW-0157">Chromophore</keyword>
<dbReference type="Proteomes" id="UP001159405">
    <property type="component" value="Unassembled WGS sequence"/>
</dbReference>
<comment type="similarity">
    <text evidence="1">Belongs to the GFP family.</text>
</comment>
<keyword evidence="3" id="KW-0455">Luminescence</keyword>
<evidence type="ECO:0000256" key="1">
    <source>
        <dbReference type="ARBA" id="ARBA00008949"/>
    </source>
</evidence>
<dbReference type="EMBL" id="CALNXK010000304">
    <property type="protein sequence ID" value="CAH3181707.1"/>
    <property type="molecule type" value="Genomic_DNA"/>
</dbReference>
<dbReference type="SUPFAM" id="SSF54511">
    <property type="entry name" value="GFP-like"/>
    <property type="match status" value="1"/>
</dbReference>
<proteinExistence type="inferred from homology"/>
<accession>A0ABN8RQU1</accession>
<dbReference type="Gene3D" id="3.30.1300.40">
    <property type="match status" value="1"/>
</dbReference>
<dbReference type="InterPro" id="IPR011584">
    <property type="entry name" value="GFP-related"/>
</dbReference>
<evidence type="ECO:0000313" key="5">
    <source>
        <dbReference type="EMBL" id="CAH3181707.1"/>
    </source>
</evidence>
<evidence type="ECO:0000256" key="2">
    <source>
        <dbReference type="ARBA" id="ARBA00022991"/>
    </source>
</evidence>
<reference evidence="5 6" key="1">
    <citation type="submission" date="2022-05" db="EMBL/GenBank/DDBJ databases">
        <authorList>
            <consortium name="Genoscope - CEA"/>
            <person name="William W."/>
        </authorList>
    </citation>
    <scope>NUCLEOTIDE SEQUENCE [LARGE SCALE GENOMIC DNA]</scope>
</reference>
<dbReference type="Gene3D" id="2.40.155.10">
    <property type="entry name" value="Green fluorescent protein"/>
    <property type="match status" value="1"/>
</dbReference>
<name>A0ABN8RQU1_9CNID</name>
<sequence length="183" mass="20759">MTMTYHMEGSVNGHSFTIEGEGRGKPYEGKQILTLRVTKGAPLPFSFDILSAVFCYGNRAFTDYPASIVDYFKPSFPEGYSWERTLELEDGGSCIASVDISTFYFDSLDSNKRNCFIHKSTFIGMNFPADGPVMQKRTTNWEPSVQKMTVSEGILKGDITMFLSLKDGKNHRCQFHTLYKYVF</sequence>
<evidence type="ECO:0000256" key="3">
    <source>
        <dbReference type="ARBA" id="ARBA00023223"/>
    </source>
</evidence>
<comment type="caution">
    <text evidence="5">The sequence shown here is derived from an EMBL/GenBank/DDBJ whole genome shotgun (WGS) entry which is preliminary data.</text>
</comment>
<protein>
    <recommendedName>
        <fullName evidence="7">Green fluorescent protein</fullName>
    </recommendedName>
</protein>
<evidence type="ECO:0008006" key="7">
    <source>
        <dbReference type="Google" id="ProtNLM"/>
    </source>
</evidence>
<evidence type="ECO:0000256" key="4">
    <source>
        <dbReference type="ARBA" id="ARBA00023262"/>
    </source>
</evidence>